<protein>
    <submittedName>
        <fullName evidence="7">Uncharacterized protein</fullName>
    </submittedName>
</protein>
<feature type="non-terminal residue" evidence="7">
    <location>
        <position position="285"/>
    </location>
</feature>
<keyword evidence="5 6" id="KW-0472">Membrane</keyword>
<reference evidence="7" key="1">
    <citation type="submission" date="2018-05" db="EMBL/GenBank/DDBJ databases">
        <authorList>
            <person name="Lanie J.A."/>
            <person name="Ng W.-L."/>
            <person name="Kazmierczak K.M."/>
            <person name="Andrzejewski T.M."/>
            <person name="Davidsen T.M."/>
            <person name="Wayne K.J."/>
            <person name="Tettelin H."/>
            <person name="Glass J.I."/>
            <person name="Rusch D."/>
            <person name="Podicherti R."/>
            <person name="Tsui H.-C.T."/>
            <person name="Winkler M.E."/>
        </authorList>
    </citation>
    <scope>NUCLEOTIDE SEQUENCE</scope>
</reference>
<name>A0A382VD62_9ZZZZ</name>
<keyword evidence="2" id="KW-1003">Cell membrane</keyword>
<evidence type="ECO:0000256" key="5">
    <source>
        <dbReference type="ARBA" id="ARBA00023136"/>
    </source>
</evidence>
<dbReference type="EMBL" id="UINC01151042">
    <property type="protein sequence ID" value="SVD44423.1"/>
    <property type="molecule type" value="Genomic_DNA"/>
</dbReference>
<evidence type="ECO:0000256" key="1">
    <source>
        <dbReference type="ARBA" id="ARBA00004651"/>
    </source>
</evidence>
<feature type="transmembrane region" description="Helical" evidence="6">
    <location>
        <begin position="177"/>
        <end position="199"/>
    </location>
</feature>
<feature type="transmembrane region" description="Helical" evidence="6">
    <location>
        <begin position="219"/>
        <end position="239"/>
    </location>
</feature>
<dbReference type="PANTHER" id="PTHR30250:SF11">
    <property type="entry name" value="O-ANTIGEN TRANSPORTER-RELATED"/>
    <property type="match status" value="1"/>
</dbReference>
<keyword evidence="3 6" id="KW-0812">Transmembrane</keyword>
<keyword evidence="4 6" id="KW-1133">Transmembrane helix</keyword>
<dbReference type="PANTHER" id="PTHR30250">
    <property type="entry name" value="PST FAMILY PREDICTED COLANIC ACID TRANSPORTER"/>
    <property type="match status" value="1"/>
</dbReference>
<feature type="transmembrane region" description="Helical" evidence="6">
    <location>
        <begin position="6"/>
        <end position="29"/>
    </location>
</feature>
<evidence type="ECO:0000313" key="7">
    <source>
        <dbReference type="EMBL" id="SVD44423.1"/>
    </source>
</evidence>
<organism evidence="7">
    <name type="scientific">marine metagenome</name>
    <dbReference type="NCBI Taxonomy" id="408172"/>
    <lineage>
        <taxon>unclassified sequences</taxon>
        <taxon>metagenomes</taxon>
        <taxon>ecological metagenomes</taxon>
    </lineage>
</organism>
<dbReference type="Pfam" id="PF01943">
    <property type="entry name" value="Polysacc_synt"/>
    <property type="match status" value="1"/>
</dbReference>
<feature type="transmembrane region" description="Helical" evidence="6">
    <location>
        <begin position="246"/>
        <end position="265"/>
    </location>
</feature>
<dbReference type="AlphaFoldDB" id="A0A382VD62"/>
<comment type="subcellular location">
    <subcellularLocation>
        <location evidence="1">Cell membrane</location>
        <topology evidence="1">Multi-pass membrane protein</topology>
    </subcellularLocation>
</comment>
<feature type="transmembrane region" description="Helical" evidence="6">
    <location>
        <begin position="152"/>
        <end position="170"/>
    </location>
</feature>
<feature type="transmembrane region" description="Helical" evidence="6">
    <location>
        <begin position="36"/>
        <end position="58"/>
    </location>
</feature>
<evidence type="ECO:0000256" key="3">
    <source>
        <dbReference type="ARBA" id="ARBA00022692"/>
    </source>
</evidence>
<dbReference type="InterPro" id="IPR050833">
    <property type="entry name" value="Poly_Biosynth_Transport"/>
</dbReference>
<dbReference type="GO" id="GO:0005886">
    <property type="term" value="C:plasma membrane"/>
    <property type="evidence" value="ECO:0007669"/>
    <property type="project" value="UniProtKB-SubCell"/>
</dbReference>
<evidence type="ECO:0000256" key="6">
    <source>
        <dbReference type="SAM" id="Phobius"/>
    </source>
</evidence>
<sequence length="285" mass="32955">YEGKAIQFIIVSFIQFAGTLILSILFVVYQGKGLEGIILGKFCAFLIVFVCCLLYMLFKYPITIDFFGYQSMVRFGFPLMFLGLSHPILTIMDRFVMRILDFPFDQMGIYSIGYKFGMIINMILVIPMQRVWGPMMFKLGLREDNLQYHRDFLLYYTIIGMSLFVSLLLFSKEILGLITTFSYDSAANIIPIIALAYFFHGYRIFFQAGSVLKGKTWDLLFIPLMTICFSGIINYFMILKYGIKGAAIATLISYLFLDIIVYIISGRSLNIKWKWKKMVCLFLLV</sequence>
<feature type="transmembrane region" description="Helical" evidence="6">
    <location>
        <begin position="112"/>
        <end position="132"/>
    </location>
</feature>
<evidence type="ECO:0000256" key="4">
    <source>
        <dbReference type="ARBA" id="ARBA00022989"/>
    </source>
</evidence>
<accession>A0A382VD62</accession>
<gene>
    <name evidence="7" type="ORF">METZ01_LOCUS397277</name>
</gene>
<feature type="non-terminal residue" evidence="7">
    <location>
        <position position="1"/>
    </location>
</feature>
<dbReference type="InterPro" id="IPR002797">
    <property type="entry name" value="Polysacc_synth"/>
</dbReference>
<feature type="transmembrane region" description="Helical" evidence="6">
    <location>
        <begin position="78"/>
        <end position="100"/>
    </location>
</feature>
<proteinExistence type="predicted"/>
<evidence type="ECO:0000256" key="2">
    <source>
        <dbReference type="ARBA" id="ARBA00022475"/>
    </source>
</evidence>